<keyword evidence="1" id="KW-0472">Membrane</keyword>
<dbReference type="Proteomes" id="UP000001730">
    <property type="component" value="Chromosome 1"/>
</dbReference>
<proteinExistence type="predicted"/>
<dbReference type="KEGG" id="vsa:VSAL_I1804"/>
<feature type="transmembrane region" description="Helical" evidence="1">
    <location>
        <begin position="65"/>
        <end position="84"/>
    </location>
</feature>
<accession>B6ENJ9</accession>
<feature type="transmembrane region" description="Helical" evidence="1">
    <location>
        <begin position="22"/>
        <end position="45"/>
    </location>
</feature>
<dbReference type="eggNOG" id="ENOG5031P2R">
    <property type="taxonomic scope" value="Bacteria"/>
</dbReference>
<dbReference type="InterPro" id="IPR040836">
    <property type="entry name" value="SAVED"/>
</dbReference>
<reference evidence="3 4" key="1">
    <citation type="journal article" date="2008" name="BMC Genomics">
        <title>The genome sequence of the fish pathogen Aliivibrio salmonicida strain LFI1238 shows extensive evidence of gene decay.</title>
        <authorList>
            <person name="Hjerde E."/>
            <person name="Lorentzen M.S."/>
            <person name="Holden M.T."/>
            <person name="Seeger K."/>
            <person name="Paulsen S."/>
            <person name="Bason N."/>
            <person name="Churcher C."/>
            <person name="Harris D."/>
            <person name="Norbertczak H."/>
            <person name="Quail M.A."/>
            <person name="Sanders S."/>
            <person name="Thurston S."/>
            <person name="Parkhill J."/>
            <person name="Willassen N.P."/>
            <person name="Thomson N.R."/>
        </authorList>
    </citation>
    <scope>NUCLEOTIDE SEQUENCE [LARGE SCALE GENOMIC DNA]</scope>
    <source>
        <strain evidence="3 4">LFI1238</strain>
    </source>
</reference>
<dbReference type="AlphaFoldDB" id="B6ENJ9"/>
<keyword evidence="1" id="KW-0812">Transmembrane</keyword>
<protein>
    <submittedName>
        <fullName evidence="3">Membrane protein</fullName>
    </submittedName>
</protein>
<sequence>MYHQLLDFLYVICQRRLSSGRYLMMSSLRLVFLTIGVSFVVNVVYGDFNVVIDPQSSSIASVLSNLGYILGILMFAVGCFIEIYERVKGEASSSKRAKSIDFRTLTNSHAPKLCDQFETTIDQAGLHDDLYIEQKFQESRTNWLAATCERLNNFKVGKLFTMNRHEPMKPLALGSLAHVPHCFTLGFLVGNRRLVNYYCWNRDNSRPQKSRWIDTRDARDRGVRLKDEITLTLKDGQVASDVIKWGLSIEISFDNDDVNFMNDVDLDAVSKLELENKNVGNLFSEVAQVAIVSSIRNYINTTISSFPNLKEIHLTVTGQASFIMRLGAEFDQNHFQYVKKIHHFERNSQNYPWCLVLDPTSELPVQFEER</sequence>
<evidence type="ECO:0000313" key="4">
    <source>
        <dbReference type="Proteomes" id="UP000001730"/>
    </source>
</evidence>
<dbReference type="EMBL" id="FM178379">
    <property type="protein sequence ID" value="CAQ79489.1"/>
    <property type="molecule type" value="Genomic_DNA"/>
</dbReference>
<evidence type="ECO:0000259" key="2">
    <source>
        <dbReference type="Pfam" id="PF18145"/>
    </source>
</evidence>
<dbReference type="NCBIfam" id="NF033611">
    <property type="entry name" value="SAVED"/>
    <property type="match status" value="1"/>
</dbReference>
<evidence type="ECO:0000313" key="3">
    <source>
        <dbReference type="EMBL" id="CAQ79489.1"/>
    </source>
</evidence>
<name>B6ENJ9_ALISL</name>
<organism evidence="3 4">
    <name type="scientific">Aliivibrio salmonicida (strain LFI1238)</name>
    <name type="common">Vibrio salmonicida (strain LFI1238)</name>
    <dbReference type="NCBI Taxonomy" id="316275"/>
    <lineage>
        <taxon>Bacteria</taxon>
        <taxon>Pseudomonadati</taxon>
        <taxon>Pseudomonadota</taxon>
        <taxon>Gammaproteobacteria</taxon>
        <taxon>Vibrionales</taxon>
        <taxon>Vibrionaceae</taxon>
        <taxon>Aliivibrio</taxon>
    </lineage>
</organism>
<dbReference type="HOGENOM" id="CLU_747928_0_0_6"/>
<keyword evidence="4" id="KW-1185">Reference proteome</keyword>
<feature type="domain" description="SMODS-associated and fused to various effectors" evidence="2">
    <location>
        <begin position="172"/>
        <end position="356"/>
    </location>
</feature>
<keyword evidence="1" id="KW-1133">Transmembrane helix</keyword>
<evidence type="ECO:0000256" key="1">
    <source>
        <dbReference type="SAM" id="Phobius"/>
    </source>
</evidence>
<gene>
    <name evidence="3" type="ordered locus">VSAL_I1804</name>
</gene>
<dbReference type="Pfam" id="PF18145">
    <property type="entry name" value="SAVED"/>
    <property type="match status" value="1"/>
</dbReference>